<dbReference type="AlphaFoldDB" id="A0A1Y1UZB8"/>
<accession>A0A1Y1UZB8</accession>
<protein>
    <submittedName>
        <fullName evidence="2">Uncharacterized protein</fullName>
    </submittedName>
</protein>
<reference evidence="2 3" key="2">
    <citation type="submission" date="2016-08" db="EMBL/GenBank/DDBJ databases">
        <title>Pervasive Adenine N6-methylation of Active Genes in Fungi.</title>
        <authorList>
            <consortium name="DOE Joint Genome Institute"/>
            <person name="Mondo S.J."/>
            <person name="Dannebaum R.O."/>
            <person name="Kuo R.C."/>
            <person name="Labutti K."/>
            <person name="Haridas S."/>
            <person name="Kuo A."/>
            <person name="Salamov A."/>
            <person name="Ahrendt S.R."/>
            <person name="Lipzen A."/>
            <person name="Sullivan W."/>
            <person name="Andreopoulos W.B."/>
            <person name="Clum A."/>
            <person name="Lindquist E."/>
            <person name="Daum C."/>
            <person name="Ramamoorthy G.K."/>
            <person name="Gryganskyi A."/>
            <person name="Culley D."/>
            <person name="Magnuson J.K."/>
            <person name="James T.Y."/>
            <person name="O'Malley M.A."/>
            <person name="Stajich J.E."/>
            <person name="Spatafora J.W."/>
            <person name="Visel A."/>
            <person name="Grigoriev I.V."/>
        </authorList>
    </citation>
    <scope>NUCLEOTIDE SEQUENCE [LARGE SCALE GENOMIC DNA]</scope>
    <source>
        <strain evidence="3">finn</strain>
        <strain evidence="2">Finn</strain>
    </source>
</reference>
<proteinExistence type="predicted"/>
<gene>
    <name evidence="1" type="ORF">BCR36DRAFT_375721</name>
    <name evidence="2" type="ORF">BCR36DRAFT_415318</name>
</gene>
<evidence type="ECO:0000313" key="1">
    <source>
        <dbReference type="EMBL" id="ORX36993.1"/>
    </source>
</evidence>
<dbReference type="Proteomes" id="UP000193719">
    <property type="component" value="Unassembled WGS sequence"/>
</dbReference>
<evidence type="ECO:0000313" key="3">
    <source>
        <dbReference type="Proteomes" id="UP000193719"/>
    </source>
</evidence>
<name>A0A1Y1UZB8_9FUNG</name>
<dbReference type="EMBL" id="MCFH01000049">
    <property type="protein sequence ID" value="ORX43962.1"/>
    <property type="molecule type" value="Genomic_DNA"/>
</dbReference>
<organism evidence="2 3">
    <name type="scientific">Piromyces finnis</name>
    <dbReference type="NCBI Taxonomy" id="1754191"/>
    <lineage>
        <taxon>Eukaryota</taxon>
        <taxon>Fungi</taxon>
        <taxon>Fungi incertae sedis</taxon>
        <taxon>Chytridiomycota</taxon>
        <taxon>Chytridiomycota incertae sedis</taxon>
        <taxon>Neocallimastigomycetes</taxon>
        <taxon>Neocallimastigales</taxon>
        <taxon>Neocallimastigaceae</taxon>
        <taxon>Piromyces</taxon>
    </lineage>
</organism>
<sequence>MSLNDPMVYERDIKTTFYNDNQAISALADYKNLDVDDQNSIINNLFTPIDSKFLYIHTINTIYKDLEEIVDNHEVIIGYRNKRTNKALDIEDVEKSIEIAMNARIIMESDDNINKIIVNSYSYDEPVKVVFSDVYNVDILKQYDSNIKKKIH</sequence>
<comment type="caution">
    <text evidence="2">The sequence shown here is derived from an EMBL/GenBank/DDBJ whole genome shotgun (WGS) entry which is preliminary data.</text>
</comment>
<reference evidence="2 3" key="1">
    <citation type="submission" date="2016-08" db="EMBL/GenBank/DDBJ databases">
        <title>Genomes of anaerobic fungi encode conserved fungal cellulosomes for biomass hydrolysis.</title>
        <authorList>
            <consortium name="DOE Joint Genome Institute"/>
            <person name="Haitjema C.H."/>
            <person name="Gilmore S.P."/>
            <person name="Henske J.K."/>
            <person name="Solomon K.V."/>
            <person name="De Groot R."/>
            <person name="Kuo A."/>
            <person name="Mondo S.J."/>
            <person name="Salamov A.A."/>
            <person name="Labutti K."/>
            <person name="Zhao Z."/>
            <person name="Chiniquy J."/>
            <person name="Barry K."/>
            <person name="Brewer H.M."/>
            <person name="Purvine S.O."/>
            <person name="Wright A.T."/>
            <person name="Boxma B."/>
            <person name="Van Alen T."/>
            <person name="Hackstein J.H."/>
            <person name="Baker S.E."/>
            <person name="Grigoriev I.V."/>
            <person name="O'Malley M.A."/>
        </authorList>
    </citation>
    <scope>NUCLEOTIDE SEQUENCE [LARGE SCALE GENOMIC DNA]</scope>
    <source>
        <strain evidence="2">Finn</strain>
        <strain evidence="3">finn</strain>
    </source>
</reference>
<dbReference type="EMBL" id="MCFH01000143">
    <property type="protein sequence ID" value="ORX36993.1"/>
    <property type="molecule type" value="Genomic_DNA"/>
</dbReference>
<evidence type="ECO:0000313" key="2">
    <source>
        <dbReference type="EMBL" id="ORX43962.1"/>
    </source>
</evidence>
<keyword evidence="3" id="KW-1185">Reference proteome</keyword>